<dbReference type="OrthoDB" id="69017at2"/>
<evidence type="ECO:0000313" key="2">
    <source>
        <dbReference type="Proteomes" id="UP000245368"/>
    </source>
</evidence>
<gene>
    <name evidence="1" type="ORF">DKM44_14435</name>
</gene>
<accession>A0A2Z3JNC1</accession>
<organism evidence="1 2">
    <name type="scientific">Deinococcus irradiatisoli</name>
    <dbReference type="NCBI Taxonomy" id="2202254"/>
    <lineage>
        <taxon>Bacteria</taxon>
        <taxon>Thermotogati</taxon>
        <taxon>Deinococcota</taxon>
        <taxon>Deinococci</taxon>
        <taxon>Deinococcales</taxon>
        <taxon>Deinococcaceae</taxon>
        <taxon>Deinococcus</taxon>
    </lineage>
</organism>
<sequence>MDLKFEVAFQDGDDTLVRLEAALPVDFIASTFLNLDTEQLGHFSRWMQGTVQPLLEAGQIISAGSTYRIVIDPKLQQRIIDGTAVLRSRNGNLTGTVVSTAAESKGQLLGFAELQIGQVAQIANMATVAWQVAAMVTAQHFLSEINQELKLVNRKLDDLLEFLETQAAGRIVGRLKALQRSTQLMQLRALDAEEVAVLKQDILLLVQEAEAQAAQYIMPFAPLKASLQNAKDFRAQDVEAAVQKYAKHLNTAVFAIRAYVNALSMAPHAGWAHDRLKIHLESVEELIDFLDTTVDDFDRGLDALEERGKKRDSRWRLHPAAEGALAVIPYGRLISILTGTVIVVQEYQKAQREKQREKIMTAKRPLIELQKTALDGLRASVEAIRKQTLVLEERRKAPQVLLVEVGEKGAVKQLFVTGKDAVRA</sequence>
<protein>
    <submittedName>
        <fullName evidence="1">Uncharacterized protein</fullName>
    </submittedName>
</protein>
<reference evidence="1 2" key="1">
    <citation type="submission" date="2018-05" db="EMBL/GenBank/DDBJ databases">
        <title>Complete Genome Sequence of Deinococcus sp. strain 17bor-2.</title>
        <authorList>
            <person name="Srinivasan S."/>
        </authorList>
    </citation>
    <scope>NUCLEOTIDE SEQUENCE [LARGE SCALE GENOMIC DNA]</scope>
    <source>
        <strain evidence="1 2">17bor-2</strain>
    </source>
</reference>
<proteinExistence type="predicted"/>
<keyword evidence="2" id="KW-1185">Reference proteome</keyword>
<dbReference type="AlphaFoldDB" id="A0A2Z3JNC1"/>
<evidence type="ECO:0000313" key="1">
    <source>
        <dbReference type="EMBL" id="AWN24279.1"/>
    </source>
</evidence>
<dbReference type="Proteomes" id="UP000245368">
    <property type="component" value="Chromosome"/>
</dbReference>
<dbReference type="RefSeq" id="WP_109828004.1">
    <property type="nucleotide sequence ID" value="NZ_CP029494.1"/>
</dbReference>
<dbReference type="KEGG" id="dez:DKM44_14435"/>
<dbReference type="EMBL" id="CP029494">
    <property type="protein sequence ID" value="AWN24279.1"/>
    <property type="molecule type" value="Genomic_DNA"/>
</dbReference>
<name>A0A2Z3JNC1_9DEIO</name>